<protein>
    <submittedName>
        <fullName evidence="1">VKORC1/thioredoxin domain protein</fullName>
    </submittedName>
</protein>
<proteinExistence type="predicted"/>
<dbReference type="Proteomes" id="UP000034694">
    <property type="component" value="Unassembled WGS sequence"/>
</dbReference>
<dbReference type="InterPro" id="IPR036249">
    <property type="entry name" value="Thioredoxin-like_sf"/>
</dbReference>
<gene>
    <name evidence="1" type="ORF">UY28_C0029G0004</name>
</gene>
<dbReference type="PANTHER" id="PTHR34573">
    <property type="entry name" value="VKC DOMAIN-CONTAINING PROTEIN"/>
    <property type="match status" value="1"/>
</dbReference>
<accession>A0A0G1X2P5</accession>
<reference evidence="1 2" key="1">
    <citation type="journal article" date="2015" name="Nature">
        <title>rRNA introns, odd ribosomes, and small enigmatic genomes across a large radiation of phyla.</title>
        <authorList>
            <person name="Brown C.T."/>
            <person name="Hug L.A."/>
            <person name="Thomas B.C."/>
            <person name="Sharon I."/>
            <person name="Castelle C.J."/>
            <person name="Singh A."/>
            <person name="Wilkins M.J."/>
            <person name="Williams K.H."/>
            <person name="Banfield J.F."/>
        </authorList>
    </citation>
    <scope>NUCLEOTIDE SEQUENCE [LARGE SCALE GENOMIC DNA]</scope>
</reference>
<evidence type="ECO:0000313" key="1">
    <source>
        <dbReference type="EMBL" id="KKU96853.1"/>
    </source>
</evidence>
<dbReference type="Gene3D" id="3.40.30.10">
    <property type="entry name" value="Glutaredoxin"/>
    <property type="match status" value="1"/>
</dbReference>
<dbReference type="AlphaFoldDB" id="A0A0G1X2P5"/>
<organism evidence="1 2">
    <name type="scientific">Candidatus Amesbacteria bacterium GW2011_GWB1_48_13</name>
    <dbReference type="NCBI Taxonomy" id="1618362"/>
    <lineage>
        <taxon>Bacteria</taxon>
        <taxon>Candidatus Amesiibacteriota</taxon>
    </lineage>
</organism>
<dbReference type="SUPFAM" id="SSF52833">
    <property type="entry name" value="Thioredoxin-like"/>
    <property type="match status" value="1"/>
</dbReference>
<evidence type="ECO:0000313" key="2">
    <source>
        <dbReference type="Proteomes" id="UP000034694"/>
    </source>
</evidence>
<dbReference type="EMBL" id="LCPK01000029">
    <property type="protein sequence ID" value="KKU96853.1"/>
    <property type="molecule type" value="Genomic_DNA"/>
</dbReference>
<dbReference type="PANTHER" id="PTHR34573:SF1">
    <property type="entry name" value="VITAMIN K EPOXIDE REDUCTASE DOMAIN-CONTAINING PROTEIN"/>
    <property type="match status" value="1"/>
</dbReference>
<comment type="caution">
    <text evidence="1">The sequence shown here is derived from an EMBL/GenBank/DDBJ whole genome shotgun (WGS) entry which is preliminary data.</text>
</comment>
<sequence>MNKSVFIITILAIVVLLGGGIFLASRPPAVVETGLDDFAKCLTEKGAVMYGAVWCPHCQNEKKKFGSSFKYATYVECPNQPQRCLDAGISGYPTWILGDGTKLEGEQGPQKLSQATGCSLP</sequence>
<name>A0A0G1X2P5_9BACT</name>